<reference evidence="1 2" key="1">
    <citation type="journal article" date="2010" name="Stand. Genomic Sci.">
        <title>Complete genome sequence of Spirosoma linguale type strain (1).</title>
        <authorList>
            <person name="Lail K."/>
            <person name="Sikorski J."/>
            <person name="Saunders E."/>
            <person name="Lapidus A."/>
            <person name="Glavina Del Rio T."/>
            <person name="Copeland A."/>
            <person name="Tice H."/>
            <person name="Cheng J.-F."/>
            <person name="Lucas S."/>
            <person name="Nolan M."/>
            <person name="Bruce D."/>
            <person name="Goodwin L."/>
            <person name="Pitluck S."/>
            <person name="Ivanova N."/>
            <person name="Mavromatis K."/>
            <person name="Ovchinnikova G."/>
            <person name="Pati A."/>
            <person name="Chen A."/>
            <person name="Palaniappan K."/>
            <person name="Land M."/>
            <person name="Hauser L."/>
            <person name="Chang Y.-J."/>
            <person name="Jeffries C.D."/>
            <person name="Chain P."/>
            <person name="Brettin T."/>
            <person name="Detter J.C."/>
            <person name="Schuetze A."/>
            <person name="Rohde M."/>
            <person name="Tindall B.J."/>
            <person name="Goeker M."/>
            <person name="Bristow J."/>
            <person name="Eisen J.A."/>
            <person name="Markowitz V."/>
            <person name="Hugenholtz P."/>
            <person name="Kyrpides N.C."/>
            <person name="Klenk H.-P."/>
            <person name="Chen F."/>
        </authorList>
    </citation>
    <scope>NUCLEOTIDE SEQUENCE [LARGE SCALE GENOMIC DNA]</scope>
    <source>
        <strain evidence="2">ATCC 33905 / DSM 74 / LMG 10896 / Claus 1</strain>
    </source>
</reference>
<evidence type="ECO:0000313" key="2">
    <source>
        <dbReference type="Proteomes" id="UP000002028"/>
    </source>
</evidence>
<dbReference type="HOGENOM" id="CLU_3222253_0_0_10"/>
<dbReference type="EMBL" id="CP001769">
    <property type="protein sequence ID" value="ADB38165.1"/>
    <property type="molecule type" value="Genomic_DNA"/>
</dbReference>
<dbReference type="Proteomes" id="UP000002028">
    <property type="component" value="Chromosome"/>
</dbReference>
<dbReference type="KEGG" id="sli:Slin_2135"/>
<accession>D2QDN5</accession>
<evidence type="ECO:0000313" key="1">
    <source>
        <dbReference type="EMBL" id="ADB38165.1"/>
    </source>
</evidence>
<proteinExistence type="predicted"/>
<sequence length="44" mass="4626">MQLSGSAVQAFMYSNMGDRVASTEIALVNGKTKVNPGLEGLLAR</sequence>
<dbReference type="AlphaFoldDB" id="D2QDN5"/>
<name>D2QDN5_SPILD</name>
<protein>
    <submittedName>
        <fullName evidence="1">Uncharacterized protein</fullName>
    </submittedName>
</protein>
<gene>
    <name evidence="1" type="ordered locus">Slin_2135</name>
</gene>
<keyword evidence="2" id="KW-1185">Reference proteome</keyword>
<organism evidence="1 2">
    <name type="scientific">Spirosoma linguale (strain ATCC 33905 / DSM 74 / LMG 10896 / Claus 1)</name>
    <dbReference type="NCBI Taxonomy" id="504472"/>
    <lineage>
        <taxon>Bacteria</taxon>
        <taxon>Pseudomonadati</taxon>
        <taxon>Bacteroidota</taxon>
        <taxon>Cytophagia</taxon>
        <taxon>Cytophagales</taxon>
        <taxon>Cytophagaceae</taxon>
        <taxon>Spirosoma</taxon>
    </lineage>
</organism>